<keyword evidence="1" id="KW-1015">Disulfide bond</keyword>
<dbReference type="GO" id="GO:0005615">
    <property type="term" value="C:extracellular space"/>
    <property type="evidence" value="ECO:0000318"/>
    <property type="project" value="GO_Central"/>
</dbReference>
<gene>
    <name evidence="3" type="ORF">DAPPUDRAFT_303984</name>
</gene>
<dbReference type="OrthoDB" id="6380398at2759"/>
<sequence length="237" mass="25370">MTYRQQQPIMFNGWPYSYGQQSLITPAAGVLPHRQLADVLEQQRVNQLEIGLKQGVTAATTTKPPTTPAIQCGLGPATMPAARSSISERLAGGVNAKKNAWPFMVLVANGLGLGQQPCSGVLISDTQVLLAAQCLERLPLFYTMLMTVSVGMHSINPFDAPMTRRVSNIVLHGQFNAATFANDIAIITLDAPVVLSRTVAPVCLPPASADPDQYVDQDAIVLGWDGKEISAALTLYL</sequence>
<dbReference type="PROSITE" id="PS50240">
    <property type="entry name" value="TRYPSIN_DOM"/>
    <property type="match status" value="1"/>
</dbReference>
<dbReference type="InParanoid" id="E9HTD0"/>
<organism evidence="3 4">
    <name type="scientific">Daphnia pulex</name>
    <name type="common">Water flea</name>
    <dbReference type="NCBI Taxonomy" id="6669"/>
    <lineage>
        <taxon>Eukaryota</taxon>
        <taxon>Metazoa</taxon>
        <taxon>Ecdysozoa</taxon>
        <taxon>Arthropoda</taxon>
        <taxon>Crustacea</taxon>
        <taxon>Branchiopoda</taxon>
        <taxon>Diplostraca</taxon>
        <taxon>Cladocera</taxon>
        <taxon>Anomopoda</taxon>
        <taxon>Daphniidae</taxon>
        <taxon>Daphnia</taxon>
    </lineage>
</organism>
<dbReference type="GO" id="GO:0045087">
    <property type="term" value="P:innate immune response"/>
    <property type="evidence" value="ECO:0000318"/>
    <property type="project" value="GO_Central"/>
</dbReference>
<dbReference type="Gene3D" id="2.40.10.10">
    <property type="entry name" value="Trypsin-like serine proteases"/>
    <property type="match status" value="1"/>
</dbReference>
<dbReference type="Pfam" id="PF00089">
    <property type="entry name" value="Trypsin"/>
    <property type="match status" value="1"/>
</dbReference>
<dbReference type="HOGENOM" id="CLU_006842_9_0_1"/>
<reference evidence="3 4" key="1">
    <citation type="journal article" date="2011" name="Science">
        <title>The ecoresponsive genome of Daphnia pulex.</title>
        <authorList>
            <person name="Colbourne J.K."/>
            <person name="Pfrender M.E."/>
            <person name="Gilbert D."/>
            <person name="Thomas W.K."/>
            <person name="Tucker A."/>
            <person name="Oakley T.H."/>
            <person name="Tokishita S."/>
            <person name="Aerts A."/>
            <person name="Arnold G.J."/>
            <person name="Basu M.K."/>
            <person name="Bauer D.J."/>
            <person name="Caceres C.E."/>
            <person name="Carmel L."/>
            <person name="Casola C."/>
            <person name="Choi J.H."/>
            <person name="Detter J.C."/>
            <person name="Dong Q."/>
            <person name="Dusheyko S."/>
            <person name="Eads B.D."/>
            <person name="Frohlich T."/>
            <person name="Geiler-Samerotte K.A."/>
            <person name="Gerlach D."/>
            <person name="Hatcher P."/>
            <person name="Jogdeo S."/>
            <person name="Krijgsveld J."/>
            <person name="Kriventseva E.V."/>
            <person name="Kultz D."/>
            <person name="Laforsch C."/>
            <person name="Lindquist E."/>
            <person name="Lopez J."/>
            <person name="Manak J.R."/>
            <person name="Muller J."/>
            <person name="Pangilinan J."/>
            <person name="Patwardhan R.P."/>
            <person name="Pitluck S."/>
            <person name="Pritham E.J."/>
            <person name="Rechtsteiner A."/>
            <person name="Rho M."/>
            <person name="Rogozin I.B."/>
            <person name="Sakarya O."/>
            <person name="Salamov A."/>
            <person name="Schaack S."/>
            <person name="Shapiro H."/>
            <person name="Shiga Y."/>
            <person name="Skalitzky C."/>
            <person name="Smith Z."/>
            <person name="Souvorov A."/>
            <person name="Sung W."/>
            <person name="Tang Z."/>
            <person name="Tsuchiya D."/>
            <person name="Tu H."/>
            <person name="Vos H."/>
            <person name="Wang M."/>
            <person name="Wolf Y.I."/>
            <person name="Yamagata H."/>
            <person name="Yamada T."/>
            <person name="Ye Y."/>
            <person name="Shaw J.R."/>
            <person name="Andrews J."/>
            <person name="Crease T.J."/>
            <person name="Tang H."/>
            <person name="Lucas S.M."/>
            <person name="Robertson H.M."/>
            <person name="Bork P."/>
            <person name="Koonin E.V."/>
            <person name="Zdobnov E.M."/>
            <person name="Grigoriev I.V."/>
            <person name="Lynch M."/>
            <person name="Boore J.L."/>
        </authorList>
    </citation>
    <scope>NUCLEOTIDE SEQUENCE [LARGE SCALE GENOMIC DNA]</scope>
</reference>
<dbReference type="InterPro" id="IPR009003">
    <property type="entry name" value="Peptidase_S1_PA"/>
</dbReference>
<dbReference type="EMBL" id="GL732770">
    <property type="protein sequence ID" value="EFX64995.1"/>
    <property type="molecule type" value="Genomic_DNA"/>
</dbReference>
<dbReference type="GO" id="GO:0004252">
    <property type="term" value="F:serine-type endopeptidase activity"/>
    <property type="evidence" value="ECO:0007669"/>
    <property type="project" value="InterPro"/>
</dbReference>
<evidence type="ECO:0000313" key="3">
    <source>
        <dbReference type="EMBL" id="EFX64995.1"/>
    </source>
</evidence>
<evidence type="ECO:0000259" key="2">
    <source>
        <dbReference type="PROSITE" id="PS50240"/>
    </source>
</evidence>
<dbReference type="KEGG" id="dpx:DAPPUDRAFT_303984"/>
<dbReference type="GO" id="GO:0006508">
    <property type="term" value="P:proteolysis"/>
    <property type="evidence" value="ECO:0007669"/>
    <property type="project" value="InterPro"/>
</dbReference>
<keyword evidence="4" id="KW-1185">Reference proteome</keyword>
<dbReference type="eggNOG" id="KOG3627">
    <property type="taxonomic scope" value="Eukaryota"/>
</dbReference>
<dbReference type="Proteomes" id="UP000000305">
    <property type="component" value="Unassembled WGS sequence"/>
</dbReference>
<proteinExistence type="predicted"/>
<dbReference type="PANTHER" id="PTHR24258:SF116">
    <property type="entry name" value="FI16631P1-RELATED"/>
    <property type="match status" value="1"/>
</dbReference>
<evidence type="ECO:0000313" key="4">
    <source>
        <dbReference type="Proteomes" id="UP000000305"/>
    </source>
</evidence>
<dbReference type="PhylomeDB" id="E9HTD0"/>
<dbReference type="InterPro" id="IPR043504">
    <property type="entry name" value="Peptidase_S1_PA_chymotrypsin"/>
</dbReference>
<dbReference type="InterPro" id="IPR001254">
    <property type="entry name" value="Trypsin_dom"/>
</dbReference>
<dbReference type="FunFam" id="2.40.10.10:FF:000068">
    <property type="entry name" value="transmembrane protease serine 2"/>
    <property type="match status" value="1"/>
</dbReference>
<accession>E9HTD0</accession>
<evidence type="ECO:0000256" key="1">
    <source>
        <dbReference type="ARBA" id="ARBA00023157"/>
    </source>
</evidence>
<feature type="domain" description="Peptidase S1" evidence="2">
    <location>
        <begin position="90"/>
        <end position="237"/>
    </location>
</feature>
<dbReference type="SUPFAM" id="SSF50494">
    <property type="entry name" value="Trypsin-like serine proteases"/>
    <property type="match status" value="1"/>
</dbReference>
<dbReference type="PANTHER" id="PTHR24258">
    <property type="entry name" value="SERINE PROTEASE-RELATED"/>
    <property type="match status" value="1"/>
</dbReference>
<dbReference type="AlphaFoldDB" id="E9HTD0"/>
<name>E9HTD0_DAPPU</name>
<dbReference type="SMART" id="SM00020">
    <property type="entry name" value="Tryp_SPc"/>
    <property type="match status" value="1"/>
</dbReference>
<protein>
    <recommendedName>
        <fullName evidence="2">Peptidase S1 domain-containing protein</fullName>
    </recommendedName>
</protein>